<reference evidence="2 3" key="1">
    <citation type="journal article" date="2019" name="G3 (Bethesda)">
        <title>Sequencing of a Wild Apple (Malus baccata) Genome Unravels the Differences Between Cultivated and Wild Apple Species Regarding Disease Resistance and Cold Tolerance.</title>
        <authorList>
            <person name="Chen X."/>
        </authorList>
    </citation>
    <scope>NUCLEOTIDE SEQUENCE [LARGE SCALE GENOMIC DNA]</scope>
    <source>
        <strain evidence="3">cv. Shandingzi</strain>
        <tissue evidence="2">Leaves</tissue>
    </source>
</reference>
<accession>A0A540M9W9</accession>
<organism evidence="2 3">
    <name type="scientific">Malus baccata</name>
    <name type="common">Siberian crab apple</name>
    <name type="synonym">Pyrus baccata</name>
    <dbReference type="NCBI Taxonomy" id="106549"/>
    <lineage>
        <taxon>Eukaryota</taxon>
        <taxon>Viridiplantae</taxon>
        <taxon>Streptophyta</taxon>
        <taxon>Embryophyta</taxon>
        <taxon>Tracheophyta</taxon>
        <taxon>Spermatophyta</taxon>
        <taxon>Magnoliopsida</taxon>
        <taxon>eudicotyledons</taxon>
        <taxon>Gunneridae</taxon>
        <taxon>Pentapetalae</taxon>
        <taxon>rosids</taxon>
        <taxon>fabids</taxon>
        <taxon>Rosales</taxon>
        <taxon>Rosaceae</taxon>
        <taxon>Amygdaloideae</taxon>
        <taxon>Maleae</taxon>
        <taxon>Malus</taxon>
    </lineage>
</organism>
<proteinExistence type="predicted"/>
<evidence type="ECO:0000256" key="1">
    <source>
        <dbReference type="SAM" id="MobiDB-lite"/>
    </source>
</evidence>
<evidence type="ECO:0000313" key="3">
    <source>
        <dbReference type="Proteomes" id="UP000315295"/>
    </source>
</evidence>
<dbReference type="AlphaFoldDB" id="A0A540M9W9"/>
<sequence>MLRDVDVISESRVGPDVKDGERTITTLVSVPRNKIKRDASTEGADSSRCVGDNKR</sequence>
<protein>
    <submittedName>
        <fullName evidence="2">Uncharacterized protein</fullName>
    </submittedName>
</protein>
<keyword evidence="3" id="KW-1185">Reference proteome</keyword>
<name>A0A540M9W9_MALBA</name>
<dbReference type="Proteomes" id="UP000315295">
    <property type="component" value="Unassembled WGS sequence"/>
</dbReference>
<feature type="region of interest" description="Disordered" evidence="1">
    <location>
        <begin position="35"/>
        <end position="55"/>
    </location>
</feature>
<gene>
    <name evidence="2" type="ORF">C1H46_018867</name>
</gene>
<evidence type="ECO:0000313" key="2">
    <source>
        <dbReference type="EMBL" id="TQD95511.1"/>
    </source>
</evidence>
<comment type="caution">
    <text evidence="2">The sequence shown here is derived from an EMBL/GenBank/DDBJ whole genome shotgun (WGS) entry which is preliminary data.</text>
</comment>
<dbReference type="EMBL" id="VIEB01000312">
    <property type="protein sequence ID" value="TQD95511.1"/>
    <property type="molecule type" value="Genomic_DNA"/>
</dbReference>